<evidence type="ECO:0008006" key="3">
    <source>
        <dbReference type="Google" id="ProtNLM"/>
    </source>
</evidence>
<evidence type="ECO:0000313" key="1">
    <source>
        <dbReference type="EMBL" id="MBM6775624.1"/>
    </source>
</evidence>
<comment type="caution">
    <text evidence="1">The sequence shown here is derived from an EMBL/GenBank/DDBJ whole genome shotgun (WGS) entry which is preliminary data.</text>
</comment>
<protein>
    <recommendedName>
        <fullName evidence="3">DUF2478 domain-containing protein</fullName>
    </recommendedName>
</protein>
<sequence length="175" mass="18421">MLHILTGDVRTGKTTRLEARVAELEAAGVPCRGVLAPGVWGERGEKLGIANVLLPSHDRVLLARPAADGCAGGLGWEFDEAAMVRVNEHFSALRRRAAERDVRPGLLVVDELGPLELLRGGGLTEALAALEAGPTPAWPDAVVVVRRSLADAAAERLRPAWGDVRLVGTDGTDSG</sequence>
<reference evidence="1 2" key="1">
    <citation type="journal article" date="2021" name="Sci. Rep.">
        <title>The distribution of antibiotic resistance genes in chicken gut microbiota commensals.</title>
        <authorList>
            <person name="Juricova H."/>
            <person name="Matiasovicova J."/>
            <person name="Kubasova T."/>
            <person name="Cejkova D."/>
            <person name="Rychlik I."/>
        </authorList>
    </citation>
    <scope>NUCLEOTIDE SEQUENCE [LARGE SCALE GENOMIC DNA]</scope>
    <source>
        <strain evidence="1 2">An794</strain>
    </source>
</reference>
<accession>A0ABS2F526</accession>
<dbReference type="Gene3D" id="3.40.50.300">
    <property type="entry name" value="P-loop containing nucleotide triphosphate hydrolases"/>
    <property type="match status" value="1"/>
</dbReference>
<dbReference type="Proteomes" id="UP000712527">
    <property type="component" value="Unassembled WGS sequence"/>
</dbReference>
<keyword evidence="2" id="KW-1185">Reference proteome</keyword>
<dbReference type="InterPro" id="IPR004948">
    <property type="entry name" value="Nuc-triphosphatase_THEP1"/>
</dbReference>
<dbReference type="InterPro" id="IPR027417">
    <property type="entry name" value="P-loop_NTPase"/>
</dbReference>
<gene>
    <name evidence="1" type="ORF">H9X80_08750</name>
</gene>
<proteinExistence type="predicted"/>
<dbReference type="EMBL" id="JACSNQ010000028">
    <property type="protein sequence ID" value="MBM6775624.1"/>
    <property type="molecule type" value="Genomic_DNA"/>
</dbReference>
<dbReference type="Pfam" id="PF03266">
    <property type="entry name" value="NTPase_1"/>
    <property type="match status" value="1"/>
</dbReference>
<evidence type="ECO:0000313" key="2">
    <source>
        <dbReference type="Proteomes" id="UP000712527"/>
    </source>
</evidence>
<dbReference type="RefSeq" id="WP_204793958.1">
    <property type="nucleotide sequence ID" value="NZ_JACSNQ010000028.1"/>
</dbReference>
<name>A0ABS2F526_9ACTN</name>
<organism evidence="1 2">
    <name type="scientific">Olsenella profusa</name>
    <dbReference type="NCBI Taxonomy" id="138595"/>
    <lineage>
        <taxon>Bacteria</taxon>
        <taxon>Bacillati</taxon>
        <taxon>Actinomycetota</taxon>
        <taxon>Coriobacteriia</taxon>
        <taxon>Coriobacteriales</taxon>
        <taxon>Atopobiaceae</taxon>
        <taxon>Olsenella</taxon>
    </lineage>
</organism>